<reference evidence="2" key="1">
    <citation type="submission" date="2020-02" db="EMBL/GenBank/DDBJ databases">
        <authorList>
            <person name="Palmer J.M."/>
        </authorList>
    </citation>
    <scope>NUCLEOTIDE SEQUENCE</scope>
    <source>
        <strain evidence="2">EPUS1.4</strain>
        <tissue evidence="2">Thallus</tissue>
    </source>
</reference>
<comment type="caution">
    <text evidence="2">The sequence shown here is derived from an EMBL/GenBank/DDBJ whole genome shotgun (WGS) entry which is preliminary data.</text>
</comment>
<dbReference type="OrthoDB" id="10297423at2759"/>
<keyword evidence="1" id="KW-0472">Membrane</keyword>
<keyword evidence="3" id="KW-1185">Reference proteome</keyword>
<accession>A0A8H7AVR1</accession>
<gene>
    <name evidence="2" type="ORF">GJ744_007868</name>
</gene>
<proteinExistence type="predicted"/>
<dbReference type="AlphaFoldDB" id="A0A8H7AVR1"/>
<sequence>MASTGPFSVQCRDRVPFASTFWFDFEASVAIFVISAFAIPGLVILSKFINSSPNDQSSSVPACNRPASDAAIPPHCRPALTPAPHIPGKKKVPISRILTLVKWMCSTTLLGVASFLLTFQILMALFTGYCLHGLVYTTDLVFVCVIAAIGSVIVAVGFIAWLFSTVALAKDFIAYCLNLKRCKIGRVQDSALADVRNTSSPQELPRTGLDVIRHQRVEPPTTPLPPYMV</sequence>
<dbReference type="Proteomes" id="UP000606974">
    <property type="component" value="Unassembled WGS sequence"/>
</dbReference>
<feature type="transmembrane region" description="Helical" evidence="1">
    <location>
        <begin position="140"/>
        <end position="163"/>
    </location>
</feature>
<evidence type="ECO:0000313" key="2">
    <source>
        <dbReference type="EMBL" id="KAF7513817.1"/>
    </source>
</evidence>
<keyword evidence="1" id="KW-1133">Transmembrane helix</keyword>
<keyword evidence="1" id="KW-0812">Transmembrane</keyword>
<dbReference type="EMBL" id="JAACFV010000004">
    <property type="protein sequence ID" value="KAF7513817.1"/>
    <property type="molecule type" value="Genomic_DNA"/>
</dbReference>
<organism evidence="2 3">
    <name type="scientific">Endocarpon pusillum</name>
    <dbReference type="NCBI Taxonomy" id="364733"/>
    <lineage>
        <taxon>Eukaryota</taxon>
        <taxon>Fungi</taxon>
        <taxon>Dikarya</taxon>
        <taxon>Ascomycota</taxon>
        <taxon>Pezizomycotina</taxon>
        <taxon>Eurotiomycetes</taxon>
        <taxon>Chaetothyriomycetidae</taxon>
        <taxon>Verrucariales</taxon>
        <taxon>Verrucariaceae</taxon>
        <taxon>Endocarpon</taxon>
    </lineage>
</organism>
<evidence type="ECO:0000313" key="3">
    <source>
        <dbReference type="Proteomes" id="UP000606974"/>
    </source>
</evidence>
<protein>
    <submittedName>
        <fullName evidence="2">Uncharacterized protein</fullName>
    </submittedName>
</protein>
<feature type="transmembrane region" description="Helical" evidence="1">
    <location>
        <begin position="100"/>
        <end position="128"/>
    </location>
</feature>
<name>A0A8H7AVR1_9EURO</name>
<feature type="transmembrane region" description="Helical" evidence="1">
    <location>
        <begin position="29"/>
        <end position="49"/>
    </location>
</feature>
<evidence type="ECO:0000256" key="1">
    <source>
        <dbReference type="SAM" id="Phobius"/>
    </source>
</evidence>